<evidence type="ECO:0000256" key="1">
    <source>
        <dbReference type="ARBA" id="ARBA00004496"/>
    </source>
</evidence>
<dbReference type="Gene3D" id="1.10.10.2770">
    <property type="match status" value="1"/>
</dbReference>
<dbReference type="Pfam" id="PF00009">
    <property type="entry name" value="GTP_EFTU"/>
    <property type="match status" value="1"/>
</dbReference>
<organism evidence="10">
    <name type="scientific">Candidatus Moduliflexus flocculans</name>
    <dbReference type="NCBI Taxonomy" id="1499966"/>
    <lineage>
        <taxon>Bacteria</taxon>
        <taxon>Candidatus Moduliflexota</taxon>
        <taxon>Candidatus Moduliflexia</taxon>
        <taxon>Candidatus Moduliflexales</taxon>
        <taxon>Candidatus Moduliflexaceae</taxon>
    </lineage>
</organism>
<dbReference type="Proteomes" id="UP000030700">
    <property type="component" value="Unassembled WGS sequence"/>
</dbReference>
<dbReference type="Pfam" id="PF09107">
    <property type="entry name" value="WHD_3rd_SelB"/>
    <property type="match status" value="1"/>
</dbReference>
<dbReference type="AlphaFoldDB" id="A0A0S6VXT0"/>
<dbReference type="GO" id="GO:0005525">
    <property type="term" value="F:GTP binding"/>
    <property type="evidence" value="ECO:0007669"/>
    <property type="project" value="UniProtKB-KW"/>
</dbReference>
<dbReference type="Gene3D" id="3.40.50.300">
    <property type="entry name" value="P-loop containing nucleotide triphosphate hydrolases"/>
    <property type="match status" value="1"/>
</dbReference>
<dbReference type="CDD" id="cd03696">
    <property type="entry name" value="SelB_II"/>
    <property type="match status" value="1"/>
</dbReference>
<dbReference type="InterPro" id="IPR036390">
    <property type="entry name" value="WH_DNA-bd_sf"/>
</dbReference>
<gene>
    <name evidence="10" type="ORF">U14_01965</name>
</gene>
<dbReference type="InterPro" id="IPR027417">
    <property type="entry name" value="P-loop_NTPase"/>
</dbReference>
<dbReference type="Pfam" id="PF03144">
    <property type="entry name" value="GTP_EFTU_D2"/>
    <property type="match status" value="1"/>
</dbReference>
<evidence type="ECO:0000313" key="10">
    <source>
        <dbReference type="EMBL" id="GAK50732.1"/>
    </source>
</evidence>
<dbReference type="NCBIfam" id="TIGR00231">
    <property type="entry name" value="small_GTP"/>
    <property type="match status" value="1"/>
</dbReference>
<dbReference type="InterPro" id="IPR009001">
    <property type="entry name" value="Transl_elong_EF1A/Init_IF2_C"/>
</dbReference>
<evidence type="ECO:0000256" key="3">
    <source>
        <dbReference type="ARBA" id="ARBA00022490"/>
    </source>
</evidence>
<evidence type="ECO:0000259" key="9">
    <source>
        <dbReference type="PROSITE" id="PS51722"/>
    </source>
</evidence>
<keyword evidence="11" id="KW-1185">Reference proteome</keyword>
<dbReference type="Gene3D" id="1.10.10.10">
    <property type="entry name" value="Winged helix-like DNA-binding domain superfamily/Winged helix DNA-binding domain"/>
    <property type="match status" value="1"/>
</dbReference>
<dbReference type="CDD" id="cd04171">
    <property type="entry name" value="SelB"/>
    <property type="match status" value="1"/>
</dbReference>
<dbReference type="Pfam" id="PF09106">
    <property type="entry name" value="WHD_2nd_SelB"/>
    <property type="match status" value="1"/>
</dbReference>
<dbReference type="InterPro" id="IPR009000">
    <property type="entry name" value="Transl_B-barrel_sf"/>
</dbReference>
<dbReference type="FunFam" id="3.40.50.300:FF:001064">
    <property type="entry name" value="Selenocysteine-specific translation elongation factor"/>
    <property type="match status" value="1"/>
</dbReference>
<dbReference type="SUPFAM" id="SSF50465">
    <property type="entry name" value="EF-Tu/eEF-1alpha/eIF2-gamma C-terminal domain"/>
    <property type="match status" value="1"/>
</dbReference>
<dbReference type="STRING" id="1499966.U14_01965"/>
<dbReference type="PANTHER" id="PTHR43721:SF22">
    <property type="entry name" value="ELONGATION FACTOR TU, MITOCHONDRIAL"/>
    <property type="match status" value="1"/>
</dbReference>
<reference evidence="10" key="1">
    <citation type="journal article" date="2015" name="PeerJ">
        <title>First genomic representation of candidate bacterial phylum KSB3 points to enhanced environmental sensing as a trigger of wastewater bulking.</title>
        <authorList>
            <person name="Sekiguchi Y."/>
            <person name="Ohashi A."/>
            <person name="Parks D.H."/>
            <person name="Yamauchi T."/>
            <person name="Tyson G.W."/>
            <person name="Hugenholtz P."/>
        </authorList>
    </citation>
    <scope>NUCLEOTIDE SEQUENCE [LARGE SCALE GENOMIC DNA]</scope>
</reference>
<dbReference type="PRINTS" id="PR00315">
    <property type="entry name" value="ELONGATNFCT"/>
</dbReference>
<dbReference type="GO" id="GO:0003924">
    <property type="term" value="F:GTPase activity"/>
    <property type="evidence" value="ECO:0007669"/>
    <property type="project" value="InterPro"/>
</dbReference>
<keyword evidence="4" id="KW-0547">Nucleotide-binding</keyword>
<dbReference type="InterPro" id="IPR005225">
    <property type="entry name" value="Small_GTP-bd"/>
</dbReference>
<dbReference type="InterPro" id="IPR000795">
    <property type="entry name" value="T_Tr_GTP-bd_dom"/>
</dbReference>
<evidence type="ECO:0000256" key="4">
    <source>
        <dbReference type="ARBA" id="ARBA00022741"/>
    </source>
</evidence>
<keyword evidence="5" id="KW-0648">Protein biosynthesis</keyword>
<dbReference type="NCBIfam" id="TIGR00475">
    <property type="entry name" value="selB"/>
    <property type="match status" value="1"/>
</dbReference>
<evidence type="ECO:0000256" key="6">
    <source>
        <dbReference type="ARBA" id="ARBA00023134"/>
    </source>
</evidence>
<dbReference type="Pfam" id="PF25461">
    <property type="entry name" value="Beta-barrel_SelB"/>
    <property type="match status" value="1"/>
</dbReference>
<evidence type="ECO:0000313" key="11">
    <source>
        <dbReference type="Proteomes" id="UP000030700"/>
    </source>
</evidence>
<dbReference type="HOGENOM" id="CLU_023030_3_0_0"/>
<protein>
    <recommendedName>
        <fullName evidence="2">Selenocysteine-specific elongation factor</fullName>
    </recommendedName>
    <alternativeName>
        <fullName evidence="8">SelB translation factor</fullName>
    </alternativeName>
</protein>
<dbReference type="GO" id="GO:0001514">
    <property type="term" value="P:selenocysteine incorporation"/>
    <property type="evidence" value="ECO:0007669"/>
    <property type="project" value="InterPro"/>
</dbReference>
<keyword evidence="3" id="KW-0963">Cytoplasm</keyword>
<dbReference type="InterPro" id="IPR036388">
    <property type="entry name" value="WH-like_DNA-bd_sf"/>
</dbReference>
<dbReference type="InterPro" id="IPR031157">
    <property type="entry name" value="G_TR_CS"/>
</dbReference>
<proteinExistence type="predicted"/>
<evidence type="ECO:0000256" key="8">
    <source>
        <dbReference type="ARBA" id="ARBA00031615"/>
    </source>
</evidence>
<comment type="function">
    <text evidence="7">Translation factor necessary for the incorporation of selenocysteine into proteins. It probably replaces EF-Tu for the insertion of selenocysteine directed by the UGA codon. SelB binds GTP and GDP.</text>
</comment>
<dbReference type="EMBL" id="DF820456">
    <property type="protein sequence ID" value="GAK50732.1"/>
    <property type="molecule type" value="Genomic_DNA"/>
</dbReference>
<evidence type="ECO:0000256" key="2">
    <source>
        <dbReference type="ARBA" id="ARBA00015953"/>
    </source>
</evidence>
<dbReference type="PANTHER" id="PTHR43721">
    <property type="entry name" value="ELONGATION FACTOR TU-RELATED"/>
    <property type="match status" value="1"/>
</dbReference>
<dbReference type="InterPro" id="IPR050055">
    <property type="entry name" value="EF-Tu_GTPase"/>
</dbReference>
<dbReference type="GO" id="GO:0003746">
    <property type="term" value="F:translation elongation factor activity"/>
    <property type="evidence" value="ECO:0007669"/>
    <property type="project" value="UniProtKB-KW"/>
</dbReference>
<dbReference type="InterPro" id="IPR015191">
    <property type="entry name" value="SelB_WHD4"/>
</dbReference>
<comment type="subcellular location">
    <subcellularLocation>
        <location evidence="1">Cytoplasm</location>
    </subcellularLocation>
</comment>
<dbReference type="PROSITE" id="PS00301">
    <property type="entry name" value="G_TR_1"/>
    <property type="match status" value="1"/>
</dbReference>
<dbReference type="InterPro" id="IPR004535">
    <property type="entry name" value="Transl_elong_SelB"/>
</dbReference>
<dbReference type="SUPFAM" id="SSF52540">
    <property type="entry name" value="P-loop containing nucleoside triphosphate hydrolases"/>
    <property type="match status" value="1"/>
</dbReference>
<dbReference type="Gene3D" id="2.40.30.10">
    <property type="entry name" value="Translation factors"/>
    <property type="match status" value="1"/>
</dbReference>
<dbReference type="SUPFAM" id="SSF50447">
    <property type="entry name" value="Translation proteins"/>
    <property type="match status" value="1"/>
</dbReference>
<evidence type="ECO:0000256" key="5">
    <source>
        <dbReference type="ARBA" id="ARBA00022917"/>
    </source>
</evidence>
<keyword evidence="10" id="KW-0251">Elongation factor</keyword>
<dbReference type="SUPFAM" id="SSF46785">
    <property type="entry name" value="Winged helix' DNA-binding domain"/>
    <property type="match status" value="3"/>
</dbReference>
<dbReference type="InterPro" id="IPR004161">
    <property type="entry name" value="EFTu-like_2"/>
</dbReference>
<sequence length="636" mass="70942">MKHIIIGTAGHIDHGKTALVKALTGTDTDRLKEEQQRGITIDIGFAFLALPNDIEAGIIDVPGHEKFVKNMLAGIGGIDIAILVIAADEGIMPQTEEHLAICDLLQIPRGVVALTKTDLVEAEWLEMVTEEVREGLRGTFLQDAPIVPVSSKTGDGLDILRNALSDAAAQVQERGADGILRLPIDRVFTIKGFGTVVTGTLISGVAEQEQPVEILPERIVTRVRNIQVHDAPVERAFAGQRTAINLHSVEKQAIERGNVLSVPGLLTPTYMLDAYLKLTPKASHPLKYRSRVRLHHGTSEILARVILFDREELLPGESAYVQFRCETPLIALARDRYIIRSYSPVITIGGGEILYLHPGKHKRSSAPVAQMKTLHTGQFADIVAHYVEDAEFAPISAGRIAGLIAMPPARIKEEIERLRQQGVIIAVPGQSDDVIHASHYQRARQELQRHVEEFHAQFPLKSGITREELRKKLPDALPQSLFQRMLDELSAEGALEVEQNLIRRQAHRIHLTPRQQQIKEKLEQRYLEARFQPPNKKDALQDIGAPDKEGEAMFSVLLTEKTLIRIEDDLYYHQKVFADMTAQIIEYLKQHQEISIGDVKNLFDISRKYSVPVMAYLDAGQITLRKGDLRVLRGDA</sequence>
<feature type="domain" description="Tr-type G" evidence="9">
    <location>
        <begin position="1"/>
        <end position="173"/>
    </location>
</feature>
<dbReference type="GO" id="GO:0003723">
    <property type="term" value="F:RNA binding"/>
    <property type="evidence" value="ECO:0007669"/>
    <property type="project" value="InterPro"/>
</dbReference>
<keyword evidence="6" id="KW-0342">GTP-binding</keyword>
<evidence type="ECO:0000256" key="7">
    <source>
        <dbReference type="ARBA" id="ARBA00025526"/>
    </source>
</evidence>
<name>A0A0S6VXT0_9BACT</name>
<dbReference type="CDD" id="cd15491">
    <property type="entry name" value="selB_III"/>
    <property type="match status" value="1"/>
</dbReference>
<dbReference type="PROSITE" id="PS51722">
    <property type="entry name" value="G_TR_2"/>
    <property type="match status" value="1"/>
</dbReference>
<dbReference type="GO" id="GO:0005829">
    <property type="term" value="C:cytosol"/>
    <property type="evidence" value="ECO:0007669"/>
    <property type="project" value="TreeGrafter"/>
</dbReference>
<accession>A0A0S6VXT0</accession>
<dbReference type="InterPro" id="IPR057335">
    <property type="entry name" value="Beta-barrel_SelB"/>
</dbReference>
<dbReference type="InterPro" id="IPR015190">
    <property type="entry name" value="Elong_fac_SelB-wing-hlx_typ-2"/>
</dbReference>